<dbReference type="InterPro" id="IPR020846">
    <property type="entry name" value="MFS_dom"/>
</dbReference>
<dbReference type="PANTHER" id="PTHR23534:SF1">
    <property type="entry name" value="MAJOR FACILITATOR SUPERFAMILY PROTEIN"/>
    <property type="match status" value="1"/>
</dbReference>
<dbReference type="InterPro" id="IPR036259">
    <property type="entry name" value="MFS_trans_sf"/>
</dbReference>
<dbReference type="GO" id="GO:0022857">
    <property type="term" value="F:transmembrane transporter activity"/>
    <property type="evidence" value="ECO:0007669"/>
    <property type="project" value="InterPro"/>
</dbReference>
<feature type="transmembrane region" description="Helical" evidence="2">
    <location>
        <begin position="53"/>
        <end position="73"/>
    </location>
</feature>
<dbReference type="SUPFAM" id="SSF103473">
    <property type="entry name" value="MFS general substrate transporter"/>
    <property type="match status" value="1"/>
</dbReference>
<organism evidence="4">
    <name type="scientific">Aureoumbra lagunensis</name>
    <dbReference type="NCBI Taxonomy" id="44058"/>
    <lineage>
        <taxon>Eukaryota</taxon>
        <taxon>Sar</taxon>
        <taxon>Stramenopiles</taxon>
        <taxon>Ochrophyta</taxon>
        <taxon>Pelagophyceae</taxon>
        <taxon>Pelagomonadales</taxon>
        <taxon>Aureoumbra</taxon>
    </lineage>
</organism>
<feature type="transmembrane region" description="Helical" evidence="2">
    <location>
        <begin position="93"/>
        <end position="112"/>
    </location>
</feature>
<accession>A0A6S8F2K5</accession>
<keyword evidence="2" id="KW-0472">Membrane</keyword>
<evidence type="ECO:0000313" key="5">
    <source>
        <dbReference type="EMBL" id="CAE0372817.1"/>
    </source>
</evidence>
<dbReference type="InterPro" id="IPR011701">
    <property type="entry name" value="MFS"/>
</dbReference>
<protein>
    <recommendedName>
        <fullName evidence="3">Major facilitator superfamily (MFS) profile domain-containing protein</fullName>
    </recommendedName>
</protein>
<proteinExistence type="predicted"/>
<dbReference type="Pfam" id="PF07690">
    <property type="entry name" value="MFS_1"/>
    <property type="match status" value="1"/>
</dbReference>
<feature type="domain" description="Major facilitator superfamily (MFS) profile" evidence="3">
    <location>
        <begin position="1"/>
        <end position="200"/>
    </location>
</feature>
<dbReference type="Gene3D" id="1.20.1250.20">
    <property type="entry name" value="MFS general substrate transporter like domains"/>
    <property type="match status" value="1"/>
</dbReference>
<keyword evidence="2" id="KW-1133">Transmembrane helix</keyword>
<comment type="subcellular location">
    <subcellularLocation>
        <location evidence="1">Membrane</location>
        <topology evidence="1">Multi-pass membrane protein</topology>
    </subcellularLocation>
</comment>
<dbReference type="EMBL" id="HBIJ01020883">
    <property type="protein sequence ID" value="CAE0372817.1"/>
    <property type="molecule type" value="Transcribed_RNA"/>
</dbReference>
<keyword evidence="2" id="KW-0812">Transmembrane</keyword>
<feature type="transmembrane region" description="Helical" evidence="2">
    <location>
        <begin position="124"/>
        <end position="146"/>
    </location>
</feature>
<feature type="transmembrane region" description="Helical" evidence="2">
    <location>
        <begin position="27"/>
        <end position="47"/>
    </location>
</feature>
<gene>
    <name evidence="4" type="ORF">ALAG00032_LOCUS13601</name>
    <name evidence="5" type="ORF">ALAG00032_LOCUS13602</name>
</gene>
<evidence type="ECO:0000256" key="2">
    <source>
        <dbReference type="SAM" id="Phobius"/>
    </source>
</evidence>
<dbReference type="AlphaFoldDB" id="A0A6S8F2K5"/>
<sequence length="200" mass="22122">MIGSFLFGAAIVSAPSHHMFSRWGRRAVFILGCCIGSMGGLVGVLAIEYVQCWQLILISSFLLGLSQGVAQFLRFAATDLYTMKNIKERSRAVTLVLAGGIVAAFAGPQAAVHSRKLEPWLSHKYSGCFALIVLCNILNFILLLLVRFVADDYRSRTENVDSIHAEEERSSSLDLVLLPPEEVYVQSLLPHWLIPPWLCS</sequence>
<dbReference type="EMBL" id="HBIJ01020881">
    <property type="protein sequence ID" value="CAE0372816.1"/>
    <property type="molecule type" value="Transcribed_RNA"/>
</dbReference>
<name>A0A6S8F2K5_9STRA</name>
<dbReference type="PROSITE" id="PS50850">
    <property type="entry name" value="MFS"/>
    <property type="match status" value="1"/>
</dbReference>
<evidence type="ECO:0000256" key="1">
    <source>
        <dbReference type="ARBA" id="ARBA00004141"/>
    </source>
</evidence>
<evidence type="ECO:0000313" key="4">
    <source>
        <dbReference type="EMBL" id="CAE0372816.1"/>
    </source>
</evidence>
<dbReference type="PANTHER" id="PTHR23534">
    <property type="entry name" value="MFS PERMEASE"/>
    <property type="match status" value="1"/>
</dbReference>
<reference evidence="4" key="1">
    <citation type="submission" date="2021-01" db="EMBL/GenBank/DDBJ databases">
        <authorList>
            <person name="Corre E."/>
            <person name="Pelletier E."/>
            <person name="Niang G."/>
            <person name="Scheremetjew M."/>
            <person name="Finn R."/>
            <person name="Kale V."/>
            <person name="Holt S."/>
            <person name="Cochrane G."/>
            <person name="Meng A."/>
            <person name="Brown T."/>
            <person name="Cohen L."/>
        </authorList>
    </citation>
    <scope>NUCLEOTIDE SEQUENCE</scope>
    <source>
        <strain evidence="4">CCMP1510</strain>
    </source>
</reference>
<evidence type="ECO:0000259" key="3">
    <source>
        <dbReference type="PROSITE" id="PS50850"/>
    </source>
</evidence>
<dbReference type="GO" id="GO:0016020">
    <property type="term" value="C:membrane"/>
    <property type="evidence" value="ECO:0007669"/>
    <property type="project" value="UniProtKB-SubCell"/>
</dbReference>